<keyword evidence="11" id="KW-1185">Reference proteome</keyword>
<dbReference type="GO" id="GO:0005524">
    <property type="term" value="F:ATP binding"/>
    <property type="evidence" value="ECO:0007669"/>
    <property type="project" value="UniProtKB-KW"/>
</dbReference>
<dbReference type="GO" id="GO:0000155">
    <property type="term" value="F:phosphorelay sensor kinase activity"/>
    <property type="evidence" value="ECO:0007669"/>
    <property type="project" value="InterPro"/>
</dbReference>
<dbReference type="InterPro" id="IPR050640">
    <property type="entry name" value="Bact_2-comp_sensor_kinase"/>
</dbReference>
<keyword evidence="8" id="KW-0472">Membrane</keyword>
<evidence type="ECO:0000256" key="8">
    <source>
        <dbReference type="SAM" id="Phobius"/>
    </source>
</evidence>
<accession>A0A7X0SJZ2</accession>
<evidence type="ECO:0000256" key="7">
    <source>
        <dbReference type="ARBA" id="ARBA00023012"/>
    </source>
</evidence>
<evidence type="ECO:0000256" key="6">
    <source>
        <dbReference type="ARBA" id="ARBA00022840"/>
    </source>
</evidence>
<dbReference type="SMART" id="SM00387">
    <property type="entry name" value="HATPase_c"/>
    <property type="match status" value="1"/>
</dbReference>
<dbReference type="AlphaFoldDB" id="A0A7X0SJZ2"/>
<dbReference type="InterPro" id="IPR010559">
    <property type="entry name" value="Sig_transdc_His_kin_internal"/>
</dbReference>
<evidence type="ECO:0000256" key="4">
    <source>
        <dbReference type="ARBA" id="ARBA00022741"/>
    </source>
</evidence>
<dbReference type="PANTHER" id="PTHR34220:SF7">
    <property type="entry name" value="SENSOR HISTIDINE KINASE YPDA"/>
    <property type="match status" value="1"/>
</dbReference>
<evidence type="ECO:0000313" key="11">
    <source>
        <dbReference type="Proteomes" id="UP000564644"/>
    </source>
</evidence>
<dbReference type="PRINTS" id="PR00344">
    <property type="entry name" value="BCTRLSENSOR"/>
</dbReference>
<dbReference type="InterPro" id="IPR005467">
    <property type="entry name" value="His_kinase_dom"/>
</dbReference>
<keyword evidence="3" id="KW-0808">Transferase</keyword>
<gene>
    <name evidence="10" type="ORF">H7C18_04815</name>
</gene>
<reference evidence="10 11" key="1">
    <citation type="submission" date="2020-08" db="EMBL/GenBank/DDBJ databases">
        <title>Cohnella phylogeny.</title>
        <authorList>
            <person name="Dunlap C."/>
        </authorList>
    </citation>
    <scope>NUCLEOTIDE SEQUENCE [LARGE SCALE GENOMIC DNA]</scope>
    <source>
        <strain evidence="10 11">CBP 2801</strain>
    </source>
</reference>
<comment type="catalytic activity">
    <reaction evidence="1">
        <text>ATP + protein L-histidine = ADP + protein N-phospho-L-histidine.</text>
        <dbReference type="EC" id="2.7.13.3"/>
    </reaction>
</comment>
<evidence type="ECO:0000256" key="5">
    <source>
        <dbReference type="ARBA" id="ARBA00022777"/>
    </source>
</evidence>
<evidence type="ECO:0000256" key="1">
    <source>
        <dbReference type="ARBA" id="ARBA00000085"/>
    </source>
</evidence>
<keyword evidence="5 10" id="KW-0418">Kinase</keyword>
<evidence type="ECO:0000256" key="3">
    <source>
        <dbReference type="ARBA" id="ARBA00022679"/>
    </source>
</evidence>
<dbReference type="Pfam" id="PF02518">
    <property type="entry name" value="HATPase_c"/>
    <property type="match status" value="1"/>
</dbReference>
<name>A0A7X0SJZ2_9BACL</name>
<proteinExistence type="predicted"/>
<evidence type="ECO:0000256" key="2">
    <source>
        <dbReference type="ARBA" id="ARBA00012438"/>
    </source>
</evidence>
<evidence type="ECO:0000313" key="10">
    <source>
        <dbReference type="EMBL" id="MBB6730214.1"/>
    </source>
</evidence>
<feature type="domain" description="Histidine kinase" evidence="9">
    <location>
        <begin position="469"/>
        <end position="579"/>
    </location>
</feature>
<dbReference type="GO" id="GO:0016020">
    <property type="term" value="C:membrane"/>
    <property type="evidence" value="ECO:0007669"/>
    <property type="project" value="InterPro"/>
</dbReference>
<dbReference type="EC" id="2.7.13.3" evidence="2"/>
<dbReference type="Proteomes" id="UP000564644">
    <property type="component" value="Unassembled WGS sequence"/>
</dbReference>
<dbReference type="InterPro" id="IPR003594">
    <property type="entry name" value="HATPase_dom"/>
</dbReference>
<dbReference type="EMBL" id="JACJVO010000005">
    <property type="protein sequence ID" value="MBB6730214.1"/>
    <property type="molecule type" value="Genomic_DNA"/>
</dbReference>
<dbReference type="PROSITE" id="PS50109">
    <property type="entry name" value="HIS_KIN"/>
    <property type="match status" value="1"/>
</dbReference>
<keyword evidence="8" id="KW-0812">Transmembrane</keyword>
<protein>
    <recommendedName>
        <fullName evidence="2">histidine kinase</fullName>
        <ecNumber evidence="2">2.7.13.3</ecNumber>
    </recommendedName>
</protein>
<feature type="transmembrane region" description="Helical" evidence="8">
    <location>
        <begin position="283"/>
        <end position="306"/>
    </location>
</feature>
<evidence type="ECO:0000259" key="9">
    <source>
        <dbReference type="PROSITE" id="PS50109"/>
    </source>
</evidence>
<dbReference type="InterPro" id="IPR004358">
    <property type="entry name" value="Sig_transdc_His_kin-like_C"/>
</dbReference>
<keyword evidence="8" id="KW-1133">Transmembrane helix</keyword>
<dbReference type="Pfam" id="PF06580">
    <property type="entry name" value="His_kinase"/>
    <property type="match status" value="1"/>
</dbReference>
<keyword evidence="7" id="KW-0902">Two-component regulatory system</keyword>
<dbReference type="RefSeq" id="WP_185127878.1">
    <property type="nucleotide sequence ID" value="NZ_JACJVO010000005.1"/>
</dbReference>
<keyword evidence="6" id="KW-0067">ATP-binding</keyword>
<comment type="caution">
    <text evidence="10">The sequence shown here is derived from an EMBL/GenBank/DDBJ whole genome shotgun (WGS) entry which is preliminary data.</text>
</comment>
<dbReference type="SUPFAM" id="SSF55874">
    <property type="entry name" value="ATPase domain of HSP90 chaperone/DNA topoisomerase II/histidine kinase"/>
    <property type="match status" value="1"/>
</dbReference>
<sequence length="592" mass="67230">MNLMGRLLPFRSLRARLAALLIVAAAIPILLTGYISYRWIYIVQTEKIYRDWMDKVERDSTELEQKLDELGRVSQLLDVEGGIGREVVQYIESGDPYERSVLYRNISESTANVNFSNPALGAMFFYVPGLDEPILFPNTPGKISFDLDSLPLFYRQKDFTYYGPYPSLNQDASGEPVFALLRKLDYGQGRFLYAYVETKVTGLETIFASSGDPSLTGHSPVYHVLTNPSGQTAFSNLPDDTPIGQTFRVSDRNYQIFRASGQHGWTLYQLIPSPVYNHEMNRWLSQFALLASISLIAGIALAWLIWRMVYHPIRIINREISRFRYNQMPNPALATGLAEFDRILDNFQSMSLRIAELISDVEEKEKRRGRLELEKLLVQINPHFLHNTLNTIQWLARIQGQTNIAELVSIFTRVLHYNLGKKSIIVTVREEVEAVRDYIDLQNIRYDHSFNVRLKVDPAAEEVPIPRFILQPLVENALYHGFDNDEGGKIEVVIAIESSSSGLRRLLLRVTDNGKGIPAEKLAKMMGEDDDRLRRSGLGIGLRYVRKMLSVYYDSDAEWSIESEDGGGTSIAIRLPVVLKGGEFFDPGADRG</sequence>
<keyword evidence="4" id="KW-0547">Nucleotide-binding</keyword>
<dbReference type="InterPro" id="IPR036890">
    <property type="entry name" value="HATPase_C_sf"/>
</dbReference>
<dbReference type="PANTHER" id="PTHR34220">
    <property type="entry name" value="SENSOR HISTIDINE KINASE YPDA"/>
    <property type="match status" value="1"/>
</dbReference>
<organism evidence="10 11">
    <name type="scientific">Cohnella zeiphila</name>
    <dbReference type="NCBI Taxonomy" id="2761120"/>
    <lineage>
        <taxon>Bacteria</taxon>
        <taxon>Bacillati</taxon>
        <taxon>Bacillota</taxon>
        <taxon>Bacilli</taxon>
        <taxon>Bacillales</taxon>
        <taxon>Paenibacillaceae</taxon>
        <taxon>Cohnella</taxon>
    </lineage>
</organism>
<dbReference type="Gene3D" id="3.30.565.10">
    <property type="entry name" value="Histidine kinase-like ATPase, C-terminal domain"/>
    <property type="match status" value="1"/>
</dbReference>